<gene>
    <name evidence="2" type="ORF">NTE_01364</name>
</gene>
<dbReference type="Pfam" id="PF00805">
    <property type="entry name" value="Pentapeptide"/>
    <property type="match status" value="4"/>
</dbReference>
<evidence type="ECO:0000259" key="1">
    <source>
        <dbReference type="Pfam" id="PF05729"/>
    </source>
</evidence>
<protein>
    <submittedName>
        <fullName evidence="2">Putative low-complexity protein</fullName>
    </submittedName>
</protein>
<dbReference type="SUPFAM" id="SSF141571">
    <property type="entry name" value="Pentapeptide repeat-like"/>
    <property type="match status" value="2"/>
</dbReference>
<dbReference type="Gene3D" id="3.40.50.300">
    <property type="entry name" value="P-loop containing nucleotide triphosphate hydrolases"/>
    <property type="match status" value="1"/>
</dbReference>
<evidence type="ECO:0000313" key="2">
    <source>
        <dbReference type="EMBL" id="AIF83432.1"/>
    </source>
</evidence>
<organism evidence="2 3">
    <name type="scientific">Candidatus Nitrososphaera evergladensis SR1</name>
    <dbReference type="NCBI Taxonomy" id="1459636"/>
    <lineage>
        <taxon>Archaea</taxon>
        <taxon>Nitrososphaerota</taxon>
        <taxon>Nitrososphaeria</taxon>
        <taxon>Nitrososphaerales</taxon>
        <taxon>Nitrososphaeraceae</taxon>
        <taxon>Nitrososphaera</taxon>
    </lineage>
</organism>
<dbReference type="eggNOG" id="arCOG03124">
    <property type="taxonomic scope" value="Archaea"/>
</dbReference>
<dbReference type="PANTHER" id="PTHR14136">
    <property type="entry name" value="BTB_POZ DOMAIN-CONTAINING PROTEIN KCTD9"/>
    <property type="match status" value="1"/>
</dbReference>
<reference evidence="2 3" key="1">
    <citation type="journal article" date="2014" name="PLoS ONE">
        <title>Genome Sequence of Candidatus Nitrososphaera evergladensis from Group I.1b Enriched from Everglades Soil Reveals Novel Genomic Features of the Ammonia-Oxidizing Archaea.</title>
        <authorList>
            <person name="Zhalnina K.V."/>
            <person name="Dias R."/>
            <person name="Leonard M.T."/>
            <person name="Dorr de Quadros P."/>
            <person name="Camargo F.A."/>
            <person name="Drew J.C."/>
            <person name="Farmerie W.G."/>
            <person name="Daroub S.H."/>
            <person name="Triplett E.W."/>
        </authorList>
    </citation>
    <scope>NUCLEOTIDE SEQUENCE [LARGE SCALE GENOMIC DNA]</scope>
    <source>
        <strain evidence="2 3">SR1</strain>
    </source>
</reference>
<dbReference type="Proteomes" id="UP000028194">
    <property type="component" value="Chromosome"/>
</dbReference>
<dbReference type="HOGENOM" id="CLU_286318_0_0_2"/>
<dbReference type="KEGG" id="nev:NTE_01364"/>
<accession>A0A075MRJ0</accession>
<proteinExistence type="predicted"/>
<dbReference type="Gene3D" id="2.160.20.80">
    <property type="entry name" value="E3 ubiquitin-protein ligase SopA"/>
    <property type="match status" value="2"/>
</dbReference>
<dbReference type="PANTHER" id="PTHR14136:SF17">
    <property type="entry name" value="BTB_POZ DOMAIN-CONTAINING PROTEIN KCTD9"/>
    <property type="match status" value="1"/>
</dbReference>
<dbReference type="InterPro" id="IPR001646">
    <property type="entry name" value="5peptide_repeat"/>
</dbReference>
<dbReference type="Pfam" id="PF05729">
    <property type="entry name" value="NACHT"/>
    <property type="match status" value="1"/>
</dbReference>
<evidence type="ECO:0000313" key="3">
    <source>
        <dbReference type="Proteomes" id="UP000028194"/>
    </source>
</evidence>
<dbReference type="SUPFAM" id="SSF52540">
    <property type="entry name" value="P-loop containing nucleoside triphosphate hydrolases"/>
    <property type="match status" value="1"/>
</dbReference>
<keyword evidence="3" id="KW-1185">Reference proteome</keyword>
<dbReference type="AlphaFoldDB" id="A0A075MRJ0"/>
<sequence>MPYGLKEGTIEKVQFQTAWTGDSLDDLAIYTREPSMKLVLQIKNNLEFSPGDKTFIKVLKSCWSTFKKDTFDPKKEWYGIGLGIYQKNIDSHLQQLLNWARDSGDSQEFFQKVKAFDSQGKKRFVKIFEEGLKKASGLDVIDDSELFDFLKNLVVLYYDVKPEGKDRTWSINYLRQIVKDGTPQESILLFNHLVQTAAKYSASAGTLTLESLRQEIPYGIIQTDHKAVFDTVSYRKRLLEYLRFVEGFRDYTHELDKKPLKDYYLQNRAVVQDVRKWEEESSVEDGGNNWRIDKFLESGDWYLLVGAEFGIGKTSMMRMAASKLATAFLKKKEGFIPVLAFFKDKLRNVYYKENLDYVISTIVAPRQFSNKTHILLILDGLDEYGEDIEDLLLRLDSMHQSYPLMKVIITTRMNAGYPRLLEVDKFVRLLPFSKEEVDSFFDRYGVSLSYGDLSDFGLRDEEKAKPLFCWMMAVISSRTSTEIRMNKTLTANTRRALIYQEFIHSLLRGKYREEAKRSIDGFHALYVQEKKILRKIAALKQMTKGELTEVGLKQDLAKFGLVNWSQDIEPILTSYFTLRTDGLYKMVDFIHESFKEYLVAEYYIESILEGHYERLYVDMPSKETLSYLEGLVELLRNDSVRDQMGEIADMFLKSLSHGTPPNIITYSSFCNVLDSLNIMASKCFEDRDLVIGEKGAIQSELWSVTDGGSYVGKSMKDYESLWLHRWIAAYILNRLCNLPEKEELERLVKFTSHQMPNNIKEFKDAKLSRINFENANFSKSNFENAIFYGAHLTGCNFSHSNLRSTRFFGATMVGTSLDHSDCEKGNMTDANLTGANLSYANLRGAKLSNAILDSVNFGSLLVIEDGKVKAAENNGVVNLQDATLNGVKIRATVISNIELKGTNLSQCDLRSSDIVRVRLTEVNLFKSNLQNCKIVWCTFSGPNTDLSYSNLSTSIIIESNLSGCNLKNAVLLGAHLDKVDLTDADLRGADLRGTYLGRLKIGSVTVDENTKTEGVILHSADYFKRFDKDIRELIEKQNKQIRFDKRDRLKSINIIPRRTSSFTAEEMFSEVNEFKYIDF</sequence>
<dbReference type="InterPro" id="IPR051082">
    <property type="entry name" value="Pentapeptide-BTB/POZ_domain"/>
</dbReference>
<name>A0A075MRJ0_9ARCH</name>
<dbReference type="InterPro" id="IPR007111">
    <property type="entry name" value="NACHT_NTPase"/>
</dbReference>
<dbReference type="InterPro" id="IPR027417">
    <property type="entry name" value="P-loop_NTPase"/>
</dbReference>
<dbReference type="EMBL" id="CP007174">
    <property type="protein sequence ID" value="AIF83432.1"/>
    <property type="molecule type" value="Genomic_DNA"/>
</dbReference>
<feature type="domain" description="NACHT" evidence="1">
    <location>
        <begin position="308"/>
        <end position="444"/>
    </location>
</feature>